<evidence type="ECO:0000313" key="12">
    <source>
        <dbReference type="Proteomes" id="UP000229834"/>
    </source>
</evidence>
<dbReference type="EMBL" id="PCVC01000005">
    <property type="protein sequence ID" value="PIQ67174.1"/>
    <property type="molecule type" value="Genomic_DNA"/>
</dbReference>
<dbReference type="Pfam" id="PF13367">
    <property type="entry name" value="PrsW-protease"/>
    <property type="match status" value="1"/>
</dbReference>
<dbReference type="PANTHER" id="PTHR36844">
    <property type="entry name" value="PROTEASE PRSW"/>
    <property type="match status" value="1"/>
</dbReference>
<comment type="subcellular location">
    <subcellularLocation>
        <location evidence="1">Cell membrane</location>
        <topology evidence="1">Multi-pass membrane protein</topology>
    </subcellularLocation>
</comment>
<evidence type="ECO:0000256" key="1">
    <source>
        <dbReference type="ARBA" id="ARBA00004651"/>
    </source>
</evidence>
<keyword evidence="8 10" id="KW-1133">Transmembrane helix</keyword>
<evidence type="ECO:0000256" key="2">
    <source>
        <dbReference type="ARBA" id="ARBA00009165"/>
    </source>
</evidence>
<evidence type="ECO:0000256" key="8">
    <source>
        <dbReference type="ARBA" id="ARBA00022989"/>
    </source>
</evidence>
<feature type="transmembrane region" description="Helical" evidence="10">
    <location>
        <begin position="71"/>
        <end position="91"/>
    </location>
</feature>
<evidence type="ECO:0000256" key="7">
    <source>
        <dbReference type="ARBA" id="ARBA00022801"/>
    </source>
</evidence>
<keyword evidence="9 10" id="KW-0472">Membrane</keyword>
<evidence type="ECO:0000256" key="3">
    <source>
        <dbReference type="ARBA" id="ARBA00018997"/>
    </source>
</evidence>
<keyword evidence="5" id="KW-0645">Protease</keyword>
<feature type="transmembrane region" description="Helical" evidence="10">
    <location>
        <begin position="39"/>
        <end position="59"/>
    </location>
</feature>
<dbReference type="InterPro" id="IPR023596">
    <property type="entry name" value="Peptidase_PrsW_arch/bac"/>
</dbReference>
<feature type="transmembrane region" description="Helical" evidence="10">
    <location>
        <begin position="200"/>
        <end position="219"/>
    </location>
</feature>
<sequence>MIIKSEAIFFALVGGIIPAIVWLLFWLREDRKRPEPRGLIMLTFFFGMLAVPLVIPLQKITFQQNSQFNTFLIWAILEETFKYAAAYFAALRKKEVDEPIDPIIYMLTAALGFAALENALFILGPLVNGNILESVLVGNLRFVGASLLHTISSATIGVALAISFFKRKAVRRAYLAMGIVFAIALHTVFNLFIIKETHSNTFVTFGFVWIAIVILMLLFERVKKIYPVNKI</sequence>
<reference evidence="11 12" key="1">
    <citation type="submission" date="2017-09" db="EMBL/GenBank/DDBJ databases">
        <title>Depth-based differentiation of microbial function through sediment-hosted aquifers and enrichment of novel symbionts in the deep terrestrial subsurface.</title>
        <authorList>
            <person name="Probst A.J."/>
            <person name="Ladd B."/>
            <person name="Jarett J.K."/>
            <person name="Geller-Mcgrath D.E."/>
            <person name="Sieber C.M."/>
            <person name="Emerson J.B."/>
            <person name="Anantharaman K."/>
            <person name="Thomas B.C."/>
            <person name="Malmstrom R."/>
            <person name="Stieglmeier M."/>
            <person name="Klingl A."/>
            <person name="Woyke T."/>
            <person name="Ryan C.M."/>
            <person name="Banfield J.F."/>
        </authorList>
    </citation>
    <scope>NUCLEOTIDE SEQUENCE [LARGE SCALE GENOMIC DNA]</scope>
    <source>
        <strain evidence="11">CG11_big_fil_rev_8_21_14_0_20_40_24</strain>
    </source>
</reference>
<evidence type="ECO:0000256" key="4">
    <source>
        <dbReference type="ARBA" id="ARBA00022475"/>
    </source>
</evidence>
<protein>
    <recommendedName>
        <fullName evidence="3">Protease PrsW</fullName>
    </recommendedName>
</protein>
<dbReference type="Proteomes" id="UP000229834">
    <property type="component" value="Unassembled WGS sequence"/>
</dbReference>
<evidence type="ECO:0000256" key="10">
    <source>
        <dbReference type="SAM" id="Phobius"/>
    </source>
</evidence>
<evidence type="ECO:0000256" key="5">
    <source>
        <dbReference type="ARBA" id="ARBA00022670"/>
    </source>
</evidence>
<feature type="transmembrane region" description="Helical" evidence="10">
    <location>
        <begin position="174"/>
        <end position="194"/>
    </location>
</feature>
<gene>
    <name evidence="11" type="ORF">COV95_00150</name>
</gene>
<feature type="transmembrane region" description="Helical" evidence="10">
    <location>
        <begin position="103"/>
        <end position="122"/>
    </location>
</feature>
<keyword evidence="7" id="KW-0378">Hydrolase</keyword>
<evidence type="ECO:0000313" key="11">
    <source>
        <dbReference type="EMBL" id="PIQ67174.1"/>
    </source>
</evidence>
<keyword evidence="4" id="KW-1003">Cell membrane</keyword>
<comment type="similarity">
    <text evidence="2">Belongs to the protease PrsW family.</text>
</comment>
<organism evidence="11 12">
    <name type="scientific">Candidatus Zambryskibacteria bacterium CG11_big_fil_rev_8_21_14_0_20_40_24</name>
    <dbReference type="NCBI Taxonomy" id="1975116"/>
    <lineage>
        <taxon>Bacteria</taxon>
        <taxon>Candidatus Zambryskiibacteriota</taxon>
    </lineage>
</organism>
<dbReference type="GO" id="GO:0005886">
    <property type="term" value="C:plasma membrane"/>
    <property type="evidence" value="ECO:0007669"/>
    <property type="project" value="UniProtKB-SubCell"/>
</dbReference>
<dbReference type="PANTHER" id="PTHR36844:SF1">
    <property type="entry name" value="PROTEASE PRSW"/>
    <property type="match status" value="1"/>
</dbReference>
<comment type="caution">
    <text evidence="11">The sequence shown here is derived from an EMBL/GenBank/DDBJ whole genome shotgun (WGS) entry which is preliminary data.</text>
</comment>
<name>A0A2H0K9W7_9BACT</name>
<dbReference type="GO" id="GO:0008233">
    <property type="term" value="F:peptidase activity"/>
    <property type="evidence" value="ECO:0007669"/>
    <property type="project" value="UniProtKB-KW"/>
</dbReference>
<evidence type="ECO:0000256" key="9">
    <source>
        <dbReference type="ARBA" id="ARBA00023136"/>
    </source>
</evidence>
<dbReference type="AlphaFoldDB" id="A0A2H0K9W7"/>
<proteinExistence type="inferred from homology"/>
<feature type="transmembrane region" description="Helical" evidence="10">
    <location>
        <begin position="6"/>
        <end position="27"/>
    </location>
</feature>
<dbReference type="GO" id="GO:0006508">
    <property type="term" value="P:proteolysis"/>
    <property type="evidence" value="ECO:0007669"/>
    <property type="project" value="UniProtKB-KW"/>
</dbReference>
<dbReference type="PIRSF" id="PIRSF016933">
    <property type="entry name" value="PrsW"/>
    <property type="match status" value="1"/>
</dbReference>
<dbReference type="InterPro" id="IPR026898">
    <property type="entry name" value="PrsW"/>
</dbReference>
<keyword evidence="6 10" id="KW-0812">Transmembrane</keyword>
<accession>A0A2H0K9W7</accession>
<feature type="transmembrane region" description="Helical" evidence="10">
    <location>
        <begin position="142"/>
        <end position="162"/>
    </location>
</feature>
<evidence type="ECO:0000256" key="6">
    <source>
        <dbReference type="ARBA" id="ARBA00022692"/>
    </source>
</evidence>